<dbReference type="Gene3D" id="1.20.1250.20">
    <property type="entry name" value="MFS general substrate transporter like domains"/>
    <property type="match status" value="1"/>
</dbReference>
<feature type="transmembrane region" description="Helical" evidence="7">
    <location>
        <begin position="267"/>
        <end position="288"/>
    </location>
</feature>
<dbReference type="NCBIfam" id="TIGR00924">
    <property type="entry name" value="yjdL_sub1_fam"/>
    <property type="match status" value="1"/>
</dbReference>
<keyword evidence="4" id="KW-0813">Transport</keyword>
<dbReference type="InterPro" id="IPR005279">
    <property type="entry name" value="Dipep/tripep_permease"/>
</dbReference>
<evidence type="ECO:0000313" key="9">
    <source>
        <dbReference type="Proteomes" id="UP001429354"/>
    </source>
</evidence>
<dbReference type="SUPFAM" id="SSF103473">
    <property type="entry name" value="MFS general substrate transporter"/>
    <property type="match status" value="1"/>
</dbReference>
<evidence type="ECO:0000256" key="3">
    <source>
        <dbReference type="ARBA" id="ARBA00022692"/>
    </source>
</evidence>
<feature type="transmembrane region" description="Helical" evidence="7">
    <location>
        <begin position="396"/>
        <end position="418"/>
    </location>
</feature>
<evidence type="ECO:0000256" key="6">
    <source>
        <dbReference type="ARBA" id="ARBA00023136"/>
    </source>
</evidence>
<keyword evidence="4" id="KW-0653">Protein transport</keyword>
<name>A0ABX0AF02_9GAMM</name>
<keyword evidence="3 7" id="KW-0812">Transmembrane</keyword>
<feature type="transmembrane region" description="Helical" evidence="7">
    <location>
        <begin position="155"/>
        <end position="175"/>
    </location>
</feature>
<evidence type="ECO:0000256" key="4">
    <source>
        <dbReference type="ARBA" id="ARBA00022856"/>
    </source>
</evidence>
<dbReference type="RefSeq" id="WP_162350829.1">
    <property type="nucleotide sequence ID" value="NZ_QOVG01000013.1"/>
</dbReference>
<feature type="transmembrane region" description="Helical" evidence="7">
    <location>
        <begin position="363"/>
        <end position="384"/>
    </location>
</feature>
<keyword evidence="9" id="KW-1185">Reference proteome</keyword>
<feature type="transmembrane region" description="Helical" evidence="7">
    <location>
        <begin position="309"/>
        <end position="327"/>
    </location>
</feature>
<organism evidence="8 9">
    <name type="scientific">Pseudoxanthomonas gei</name>
    <dbReference type="NCBI Taxonomy" id="1383030"/>
    <lineage>
        <taxon>Bacteria</taxon>
        <taxon>Pseudomonadati</taxon>
        <taxon>Pseudomonadota</taxon>
        <taxon>Gammaproteobacteria</taxon>
        <taxon>Lysobacterales</taxon>
        <taxon>Lysobacteraceae</taxon>
        <taxon>Pseudoxanthomonas</taxon>
    </lineage>
</organism>
<feature type="transmembrane region" description="Helical" evidence="7">
    <location>
        <begin position="464"/>
        <end position="484"/>
    </location>
</feature>
<evidence type="ECO:0000256" key="1">
    <source>
        <dbReference type="ARBA" id="ARBA00004141"/>
    </source>
</evidence>
<dbReference type="Proteomes" id="UP001429354">
    <property type="component" value="Unassembled WGS sequence"/>
</dbReference>
<keyword evidence="4" id="KW-0571">Peptide transport</keyword>
<evidence type="ECO:0000313" key="8">
    <source>
        <dbReference type="EMBL" id="NDK40167.1"/>
    </source>
</evidence>
<accession>A0ABX0AF02</accession>
<sequence>MSDAAGATRARLPKQVPYIIGNEACERFSFYGMRNILVQFMVSSVILAYLPESAREGAAKDVFHSFVIGVYFFPLLGGWLSDRYFGKYNTVLWFSLIYCAGHACLALFEDNRNGFYTGLFLIALGSGGIKPLVVSFVGDQFDESNKSLAKVVFDFFYWIINFGSFFASLLMPLFLRSYGPSVAFGIPGLLMLIATVIFWLGRKQYIRVAPTRGEDPDSFYNVARTALTTEAEGQGRPGLRVLQAGVAVAAAMLLCWAFKPAFWPQDFGFVITACLALGALIGFGGVGVSMQLERARGRHSDPAIDSVRAVLRVIIVFALTTPFWSLFDQKASTWVLQGKTMVVPHDQWWWPSFLVKEASQMQALNPLLVMAIIPFNNIVLYPALRRWGFEPTALKRMGWGIAFSGVAWIVAGMIQLSIDGGDPVSLAWQIAPYALLTFGEVLVSATALEFAYSQATQAMKGVIMAFWYLASTFGSLWVLLTNAAVRNDAVISHIAGTGLSENAFLMFFFAVFAFVAAAVFALYARTYPMQDHYRTAAEAA</sequence>
<gene>
    <name evidence="8" type="ORF">DT603_15110</name>
</gene>
<dbReference type="EMBL" id="QOVG01000013">
    <property type="protein sequence ID" value="NDK40167.1"/>
    <property type="molecule type" value="Genomic_DNA"/>
</dbReference>
<keyword evidence="5 7" id="KW-1133">Transmembrane helix</keyword>
<protein>
    <submittedName>
        <fullName evidence="8">MFS transporter</fullName>
    </submittedName>
</protein>
<dbReference type="InterPro" id="IPR000109">
    <property type="entry name" value="POT_fam"/>
</dbReference>
<comment type="caution">
    <text evidence="8">The sequence shown here is derived from an EMBL/GenBank/DDBJ whole genome shotgun (WGS) entry which is preliminary data.</text>
</comment>
<feature type="transmembrane region" description="Helical" evidence="7">
    <location>
        <begin position="430"/>
        <end position="452"/>
    </location>
</feature>
<dbReference type="PROSITE" id="PS01022">
    <property type="entry name" value="PTR2_1"/>
    <property type="match status" value="1"/>
</dbReference>
<feature type="transmembrane region" description="Helical" evidence="7">
    <location>
        <begin position="62"/>
        <end position="79"/>
    </location>
</feature>
<feature type="transmembrane region" description="Helical" evidence="7">
    <location>
        <begin position="504"/>
        <end position="524"/>
    </location>
</feature>
<comment type="subcellular location">
    <subcellularLocation>
        <location evidence="1">Membrane</location>
        <topology evidence="1">Multi-pass membrane protein</topology>
    </subcellularLocation>
</comment>
<evidence type="ECO:0000256" key="7">
    <source>
        <dbReference type="SAM" id="Phobius"/>
    </source>
</evidence>
<feature type="transmembrane region" description="Helical" evidence="7">
    <location>
        <begin position="114"/>
        <end position="134"/>
    </location>
</feature>
<feature type="transmembrane region" description="Helical" evidence="7">
    <location>
        <begin position="91"/>
        <end position="108"/>
    </location>
</feature>
<evidence type="ECO:0000256" key="5">
    <source>
        <dbReference type="ARBA" id="ARBA00022989"/>
    </source>
</evidence>
<evidence type="ECO:0000256" key="2">
    <source>
        <dbReference type="ARBA" id="ARBA00005982"/>
    </source>
</evidence>
<proteinExistence type="inferred from homology"/>
<feature type="transmembrane region" description="Helical" evidence="7">
    <location>
        <begin position="181"/>
        <end position="200"/>
    </location>
</feature>
<comment type="similarity">
    <text evidence="2">Belongs to the major facilitator superfamily. Proton-dependent oligopeptide transporter (POT/PTR) (TC 2.A.17) family.</text>
</comment>
<dbReference type="Pfam" id="PF00854">
    <property type="entry name" value="PTR2"/>
    <property type="match status" value="1"/>
</dbReference>
<reference evidence="8 9" key="1">
    <citation type="submission" date="2018-07" db="EMBL/GenBank/DDBJ databases">
        <title>Whole genome Sequencing of Pseudoxanthomonas gei KCTC 32298 (T).</title>
        <authorList>
            <person name="Kumar S."/>
            <person name="Bansal K."/>
            <person name="Kaur A."/>
            <person name="Patil P."/>
            <person name="Sharma S."/>
            <person name="Patil P.B."/>
        </authorList>
    </citation>
    <scope>NUCLEOTIDE SEQUENCE [LARGE SCALE GENOMIC DNA]</scope>
    <source>
        <strain evidence="8 9">KCTC 32298</strain>
    </source>
</reference>
<keyword evidence="6 7" id="KW-0472">Membrane</keyword>
<dbReference type="PANTHER" id="PTHR11654">
    <property type="entry name" value="OLIGOPEPTIDE TRANSPORTER-RELATED"/>
    <property type="match status" value="1"/>
</dbReference>
<dbReference type="InterPro" id="IPR018456">
    <property type="entry name" value="PTR2_symporter_CS"/>
</dbReference>
<dbReference type="InterPro" id="IPR036259">
    <property type="entry name" value="MFS_trans_sf"/>
</dbReference>